<reference evidence="1" key="1">
    <citation type="submission" date="2018-05" db="EMBL/GenBank/DDBJ databases">
        <title>Draft genome of Mucuna pruriens seed.</title>
        <authorList>
            <person name="Nnadi N.E."/>
            <person name="Vos R."/>
            <person name="Hasami M.H."/>
            <person name="Devisetty U.K."/>
            <person name="Aguiy J.C."/>
        </authorList>
    </citation>
    <scope>NUCLEOTIDE SEQUENCE [LARGE SCALE GENOMIC DNA]</scope>
    <source>
        <strain evidence="1">JCA_2017</strain>
    </source>
</reference>
<dbReference type="Proteomes" id="UP000257109">
    <property type="component" value="Unassembled WGS sequence"/>
</dbReference>
<comment type="caution">
    <text evidence="1">The sequence shown here is derived from an EMBL/GenBank/DDBJ whole genome shotgun (WGS) entry which is preliminary data.</text>
</comment>
<dbReference type="AlphaFoldDB" id="A0A371EPJ1"/>
<proteinExistence type="predicted"/>
<accession>A0A371EPJ1</accession>
<name>A0A371EPJ1_MUCPR</name>
<dbReference type="EMBL" id="QJKJ01012754">
    <property type="protein sequence ID" value="RDX67965.1"/>
    <property type="molecule type" value="Genomic_DNA"/>
</dbReference>
<keyword evidence="2" id="KW-1185">Reference proteome</keyword>
<gene>
    <name evidence="1" type="ORF">CR513_53106</name>
</gene>
<sequence length="74" mass="8565">MNSQEAPSKPTGYNSKYSMKLLKNALKNSELISLSKNEIEKAHYKPKPKNHDQPQPLGDRGALELFWEWDSFKM</sequence>
<protein>
    <submittedName>
        <fullName evidence="1">Uncharacterized protein</fullName>
    </submittedName>
</protein>
<evidence type="ECO:0000313" key="1">
    <source>
        <dbReference type="EMBL" id="RDX67965.1"/>
    </source>
</evidence>
<organism evidence="1 2">
    <name type="scientific">Mucuna pruriens</name>
    <name type="common">Velvet bean</name>
    <name type="synonym">Dolichos pruriens</name>
    <dbReference type="NCBI Taxonomy" id="157652"/>
    <lineage>
        <taxon>Eukaryota</taxon>
        <taxon>Viridiplantae</taxon>
        <taxon>Streptophyta</taxon>
        <taxon>Embryophyta</taxon>
        <taxon>Tracheophyta</taxon>
        <taxon>Spermatophyta</taxon>
        <taxon>Magnoliopsida</taxon>
        <taxon>eudicotyledons</taxon>
        <taxon>Gunneridae</taxon>
        <taxon>Pentapetalae</taxon>
        <taxon>rosids</taxon>
        <taxon>fabids</taxon>
        <taxon>Fabales</taxon>
        <taxon>Fabaceae</taxon>
        <taxon>Papilionoideae</taxon>
        <taxon>50 kb inversion clade</taxon>
        <taxon>NPAAA clade</taxon>
        <taxon>indigoferoid/millettioid clade</taxon>
        <taxon>Phaseoleae</taxon>
        <taxon>Mucuna</taxon>
    </lineage>
</organism>
<evidence type="ECO:0000313" key="2">
    <source>
        <dbReference type="Proteomes" id="UP000257109"/>
    </source>
</evidence>
<feature type="non-terminal residue" evidence="1">
    <location>
        <position position="1"/>
    </location>
</feature>